<evidence type="ECO:0000256" key="4">
    <source>
        <dbReference type="ARBA" id="ARBA00023015"/>
    </source>
</evidence>
<organism evidence="11 12">
    <name type="scientific">Komagataella pastoris</name>
    <name type="common">Yeast</name>
    <name type="synonym">Pichia pastoris</name>
    <dbReference type="NCBI Taxonomy" id="4922"/>
    <lineage>
        <taxon>Eukaryota</taxon>
        <taxon>Fungi</taxon>
        <taxon>Dikarya</taxon>
        <taxon>Ascomycota</taxon>
        <taxon>Saccharomycotina</taxon>
        <taxon>Pichiomycetes</taxon>
        <taxon>Pichiales</taxon>
        <taxon>Pichiaceae</taxon>
        <taxon>Komagataella</taxon>
    </lineage>
</organism>
<keyword evidence="6" id="KW-0804">Transcription</keyword>
<dbReference type="GO" id="GO:0008270">
    <property type="term" value="F:zinc ion binding"/>
    <property type="evidence" value="ECO:0007669"/>
    <property type="project" value="InterPro"/>
</dbReference>
<accession>A0A1B2JCY9</accession>
<keyword evidence="9" id="KW-0812">Transmembrane</keyword>
<feature type="region of interest" description="Disordered" evidence="8">
    <location>
        <begin position="186"/>
        <end position="217"/>
    </location>
</feature>
<feature type="domain" description="Zn(2)-C6 fungal-type" evidence="10">
    <location>
        <begin position="51"/>
        <end position="80"/>
    </location>
</feature>
<dbReference type="OrthoDB" id="422427at2759"/>
<feature type="region of interest" description="Disordered" evidence="8">
    <location>
        <begin position="837"/>
        <end position="893"/>
    </location>
</feature>
<dbReference type="PANTHER" id="PTHR47540">
    <property type="entry name" value="THIAMINE REPRESSIBLE GENES REGULATORY PROTEIN THI5"/>
    <property type="match status" value="1"/>
</dbReference>
<dbReference type="Pfam" id="PF00172">
    <property type="entry name" value="Zn_clus"/>
    <property type="match status" value="1"/>
</dbReference>
<dbReference type="SMART" id="SM00906">
    <property type="entry name" value="Fungal_trans"/>
    <property type="match status" value="1"/>
</dbReference>
<name>A0A1B2JCY9_PICPA</name>
<dbReference type="Pfam" id="PF04082">
    <property type="entry name" value="Fungal_trans"/>
    <property type="match status" value="1"/>
</dbReference>
<dbReference type="InterPro" id="IPR007219">
    <property type="entry name" value="XnlR_reg_dom"/>
</dbReference>
<dbReference type="InterPro" id="IPR036864">
    <property type="entry name" value="Zn2-C6_fun-type_DNA-bd_sf"/>
</dbReference>
<dbReference type="GO" id="GO:0000981">
    <property type="term" value="F:DNA-binding transcription factor activity, RNA polymerase II-specific"/>
    <property type="evidence" value="ECO:0007669"/>
    <property type="project" value="InterPro"/>
</dbReference>
<evidence type="ECO:0000256" key="8">
    <source>
        <dbReference type="SAM" id="MobiDB-lite"/>
    </source>
</evidence>
<evidence type="ECO:0000256" key="7">
    <source>
        <dbReference type="ARBA" id="ARBA00023242"/>
    </source>
</evidence>
<dbReference type="CDD" id="cd00067">
    <property type="entry name" value="GAL4"/>
    <property type="match status" value="1"/>
</dbReference>
<feature type="compositionally biased region" description="Polar residues" evidence="8">
    <location>
        <begin position="202"/>
        <end position="217"/>
    </location>
</feature>
<dbReference type="PROSITE" id="PS00463">
    <property type="entry name" value="ZN2_CY6_FUNGAL_1"/>
    <property type="match status" value="1"/>
</dbReference>
<dbReference type="PANTHER" id="PTHR47540:SF1">
    <property type="entry name" value="ACTIVATOR OF STRESS GENES 1-RELATED"/>
    <property type="match status" value="1"/>
</dbReference>
<evidence type="ECO:0000313" key="11">
    <source>
        <dbReference type="EMBL" id="ANZ75857.1"/>
    </source>
</evidence>
<dbReference type="InterPro" id="IPR051711">
    <property type="entry name" value="Stress_Response_Reg"/>
</dbReference>
<keyword evidence="3" id="KW-0862">Zinc</keyword>
<dbReference type="InterPro" id="IPR001138">
    <property type="entry name" value="Zn2Cys6_DnaBD"/>
</dbReference>
<evidence type="ECO:0000256" key="6">
    <source>
        <dbReference type="ARBA" id="ARBA00023163"/>
    </source>
</evidence>
<dbReference type="SUPFAM" id="SSF57701">
    <property type="entry name" value="Zn2/Cys6 DNA-binding domain"/>
    <property type="match status" value="1"/>
</dbReference>
<keyword evidence="7" id="KW-0539">Nucleus</keyword>
<dbReference type="SMART" id="SM00066">
    <property type="entry name" value="GAL4"/>
    <property type="match status" value="1"/>
</dbReference>
<dbReference type="AlphaFoldDB" id="A0A1B2JCY9"/>
<dbReference type="Gene3D" id="4.10.240.10">
    <property type="entry name" value="Zn(2)-C6 fungal-type DNA-binding domain"/>
    <property type="match status" value="1"/>
</dbReference>
<feature type="region of interest" description="Disordered" evidence="8">
    <location>
        <begin position="690"/>
        <end position="723"/>
    </location>
</feature>
<proteinExistence type="predicted"/>
<keyword evidence="2" id="KW-0479">Metal-binding</keyword>
<dbReference type="Proteomes" id="UP000094565">
    <property type="component" value="Chromosome 2"/>
</dbReference>
<keyword evidence="9" id="KW-0472">Membrane</keyword>
<dbReference type="EMBL" id="CP014585">
    <property type="protein sequence ID" value="ANZ75857.1"/>
    <property type="molecule type" value="Genomic_DNA"/>
</dbReference>
<evidence type="ECO:0000256" key="3">
    <source>
        <dbReference type="ARBA" id="ARBA00022833"/>
    </source>
</evidence>
<feature type="compositionally biased region" description="Polar residues" evidence="8">
    <location>
        <begin position="695"/>
        <end position="710"/>
    </location>
</feature>
<feature type="region of interest" description="Disordered" evidence="8">
    <location>
        <begin position="928"/>
        <end position="963"/>
    </location>
</feature>
<keyword evidence="4" id="KW-0805">Transcription regulation</keyword>
<dbReference type="GO" id="GO:0005634">
    <property type="term" value="C:nucleus"/>
    <property type="evidence" value="ECO:0007669"/>
    <property type="project" value="UniProtKB-SubCell"/>
</dbReference>
<dbReference type="GO" id="GO:0045944">
    <property type="term" value="P:positive regulation of transcription by RNA polymerase II"/>
    <property type="evidence" value="ECO:0007669"/>
    <property type="project" value="TreeGrafter"/>
</dbReference>
<keyword evidence="5" id="KW-0238">DNA-binding</keyword>
<feature type="transmembrane region" description="Helical" evidence="9">
    <location>
        <begin position="609"/>
        <end position="627"/>
    </location>
</feature>
<feature type="compositionally biased region" description="Low complexity" evidence="8">
    <location>
        <begin position="874"/>
        <end position="893"/>
    </location>
</feature>
<dbReference type="CDD" id="cd12148">
    <property type="entry name" value="fungal_TF_MHR"/>
    <property type="match status" value="1"/>
</dbReference>
<evidence type="ECO:0000256" key="2">
    <source>
        <dbReference type="ARBA" id="ARBA00022723"/>
    </source>
</evidence>
<reference evidence="11 12" key="1">
    <citation type="submission" date="2016-02" db="EMBL/GenBank/DDBJ databases">
        <title>Comparative genomic and transcriptomic foundation for Pichia pastoris.</title>
        <authorList>
            <person name="Love K.R."/>
            <person name="Shah K.A."/>
            <person name="Whittaker C.A."/>
            <person name="Wu J."/>
            <person name="Bartlett M.C."/>
            <person name="Ma D."/>
            <person name="Leeson R.L."/>
            <person name="Priest M."/>
            <person name="Young S.K."/>
            <person name="Love J.C."/>
        </authorList>
    </citation>
    <scope>NUCLEOTIDE SEQUENCE [LARGE SCALE GENOMIC DNA]</scope>
    <source>
        <strain evidence="11 12">ATCC 28485</strain>
    </source>
</reference>
<protein>
    <submittedName>
        <fullName evidence="11">BA75_03107T0</fullName>
    </submittedName>
</protein>
<sequence length="989" mass="111641">MPPKHRLEQAIQPMASQQIVPGNKVILPNPKVDPKSTPNISVQKRRRVTRACDECRKKKVKCDGQQPCIHCTVYSYECTYSQPSSKKRLGQSLSLSAPSNINSTSSVQKSVKPPENDFQRMRDALKYYEDLLNQLIYPNSTPAVRVNPIRLGSILKQLRADKSTDELISIKALSDNYIEMLHKTMQQPVQQPAPPSLGQGGSFSNNSPNHNNASIDGSIESNLGREIRIILPPRDIALKLIYKTWDNACVLFRFYHRPAFIEDLNELYETDLANYTNKQQRFLPLVYSVMACGALFCKTDGINHSQKSSKPKDSSDESLIDDEGYKYFIAARKLIDITDTRDTYGIQTIVMLIIFLQCSARLSTCYSYIGIALRAALREGLHRQLNYPFNPIELETRKRLFWTIYKMDIYVNTMLGLPRTISEEDFDQEMPIELDDENISETGYRFDLQGTKLSSSGIANAHTRLIFIMKKIVKKLYPVKLQRPSSNSGDTPVENNDLLAHEIVHELEMDLQNWVNSLPAELKPGIEPPTEYFKANRLLHLAYLHVKIILYRPFIHYISEKDKVGNSSISPSPEEVTSIEKAKNCVNVARIVVKLAEDMINRKMLSGSYWFSIYTIFFSVACLVYYVHFAPPKKDNGELDPQYMEIKKDTESGREVLNILKDSSMAARRTYNILNSLFEQLNRRTAKVNLAKAQQPPSGLNNPAATQYQKQGEHRQLQPSNYSGTVKSVDADNTDYSSFGSQFENANIEDGSSNTTIDQKVNGVNYIDGVFTGINLNMPNLSATSNTQGIDNPAFQSINNSNLNNNFVQTKYIPGMMDQLDMKIFGRFLPPYMLNSNKVEQGQNDRNQSVQPSSSNTPDGSQPVTVLDGLYPLQNDNNNNQDPTNSKSTENNSNSVENLLQSFTMVPSGLSSTVQNPEAAQKFNNHMSNISNMNDPRRGSVATSDGSNDMDHHSQGPINRDLKPLSNYEFDDLFFNDWTTAPDTMNFDS</sequence>
<dbReference type="GO" id="GO:0006351">
    <property type="term" value="P:DNA-templated transcription"/>
    <property type="evidence" value="ECO:0007669"/>
    <property type="project" value="InterPro"/>
</dbReference>
<keyword evidence="9" id="KW-1133">Transmembrane helix</keyword>
<evidence type="ECO:0000313" key="12">
    <source>
        <dbReference type="Proteomes" id="UP000094565"/>
    </source>
</evidence>
<dbReference type="PROSITE" id="PS50048">
    <property type="entry name" value="ZN2_CY6_FUNGAL_2"/>
    <property type="match status" value="1"/>
</dbReference>
<dbReference type="GO" id="GO:0043565">
    <property type="term" value="F:sequence-specific DNA binding"/>
    <property type="evidence" value="ECO:0007669"/>
    <property type="project" value="TreeGrafter"/>
</dbReference>
<evidence type="ECO:0000256" key="1">
    <source>
        <dbReference type="ARBA" id="ARBA00004123"/>
    </source>
</evidence>
<evidence type="ECO:0000256" key="9">
    <source>
        <dbReference type="SAM" id="Phobius"/>
    </source>
</evidence>
<evidence type="ECO:0000256" key="5">
    <source>
        <dbReference type="ARBA" id="ARBA00023125"/>
    </source>
</evidence>
<feature type="compositionally biased region" description="Polar residues" evidence="8">
    <location>
        <begin position="837"/>
        <end position="864"/>
    </location>
</feature>
<keyword evidence="12" id="KW-1185">Reference proteome</keyword>
<gene>
    <name evidence="11" type="primary">ASG1</name>
    <name evidence="11" type="ORF">ATY40_BA7503107</name>
</gene>
<evidence type="ECO:0000259" key="10">
    <source>
        <dbReference type="PROSITE" id="PS50048"/>
    </source>
</evidence>
<comment type="subcellular location">
    <subcellularLocation>
        <location evidence="1">Nucleus</location>
    </subcellularLocation>
</comment>